<dbReference type="EMBL" id="AZGF01000009">
    <property type="protein sequence ID" value="KRM12261.1"/>
    <property type="molecule type" value="Genomic_DNA"/>
</dbReference>
<dbReference type="AlphaFoldDB" id="A0A0R1W400"/>
<dbReference type="PATRIC" id="fig|1423807.3.peg.2527"/>
<accession>A0A0R1W400</accession>
<reference evidence="1 2" key="1">
    <citation type="journal article" date="2015" name="Genome Announc.">
        <title>Expanding the biotechnology potential of lactobacilli through comparative genomics of 213 strains and associated genera.</title>
        <authorList>
            <person name="Sun Z."/>
            <person name="Harris H.M."/>
            <person name="McCann A."/>
            <person name="Guo C."/>
            <person name="Argimon S."/>
            <person name="Zhang W."/>
            <person name="Yang X."/>
            <person name="Jeffery I.B."/>
            <person name="Cooney J.C."/>
            <person name="Kagawa T.F."/>
            <person name="Liu W."/>
            <person name="Song Y."/>
            <person name="Salvetti E."/>
            <person name="Wrobel A."/>
            <person name="Rasinkangas P."/>
            <person name="Parkhill J."/>
            <person name="Rea M.C."/>
            <person name="O'Sullivan O."/>
            <person name="Ritari J."/>
            <person name="Douillard F.P."/>
            <person name="Paul Ross R."/>
            <person name="Yang R."/>
            <person name="Briner A.E."/>
            <person name="Felis G.E."/>
            <person name="de Vos W.M."/>
            <person name="Barrangou R."/>
            <person name="Klaenhammer T.R."/>
            <person name="Caufield P.W."/>
            <person name="Cui Y."/>
            <person name="Zhang H."/>
            <person name="O'Toole P.W."/>
        </authorList>
    </citation>
    <scope>NUCLEOTIDE SEQUENCE [LARGE SCALE GENOMIC DNA]</scope>
    <source>
        <strain evidence="1 2">DSM 5007</strain>
    </source>
</reference>
<dbReference type="RefSeq" id="WP_010621774.1">
    <property type="nucleotide sequence ID" value="NZ_AZGF01000009.1"/>
</dbReference>
<protein>
    <submittedName>
        <fullName evidence="1">Uncharacterized protein</fullName>
    </submittedName>
</protein>
<proteinExistence type="predicted"/>
<gene>
    <name evidence="1" type="ORF">FD16_GL002446</name>
</gene>
<evidence type="ECO:0000313" key="2">
    <source>
        <dbReference type="Proteomes" id="UP000051820"/>
    </source>
</evidence>
<dbReference type="Proteomes" id="UP000051820">
    <property type="component" value="Unassembled WGS sequence"/>
</dbReference>
<comment type="caution">
    <text evidence="1">The sequence shown here is derived from an EMBL/GenBank/DDBJ whole genome shotgun (WGS) entry which is preliminary data.</text>
</comment>
<sequence>MLLSFNDRYAINVSQILMTHLAQHGIENADHKLTIDYDQLMQDVINNTTFVIFNWTDAVKNELVNFAFTNKVDNPANIVGTGNFVYTKRLSDGSIDASAGEDWANQIKENDSLRRQNHIITMDSSADEIMRSLIFAPDQDMQQRIDVNSISTWIKYIQEQIYREFAHHSASIAANFDNESKFGLAMSAYSQLPAEQQQDNLMNLKQKIAENRFNDLTDIQRYIFDTQSFNNVILQGPGKGLYAYPAGDIFPPK</sequence>
<evidence type="ECO:0000313" key="1">
    <source>
        <dbReference type="EMBL" id="KRM12261.1"/>
    </source>
</evidence>
<organism evidence="1 2">
    <name type="scientific">Paucilactobacillus suebicus DSM 5007 = KCTC 3549</name>
    <dbReference type="NCBI Taxonomy" id="1423807"/>
    <lineage>
        <taxon>Bacteria</taxon>
        <taxon>Bacillati</taxon>
        <taxon>Bacillota</taxon>
        <taxon>Bacilli</taxon>
        <taxon>Lactobacillales</taxon>
        <taxon>Lactobacillaceae</taxon>
        <taxon>Paucilactobacillus</taxon>
    </lineage>
</organism>
<keyword evidence="2" id="KW-1185">Reference proteome</keyword>
<name>A0A0R1W400_9LACO</name>